<comment type="subcellular location">
    <subcellularLocation>
        <location evidence="1">Membrane</location>
        <topology evidence="1">Multi-pass membrane protein</topology>
    </subcellularLocation>
</comment>
<evidence type="ECO:0000256" key="6">
    <source>
        <dbReference type="ARBA" id="ARBA00023136"/>
    </source>
</evidence>
<gene>
    <name evidence="11" type="ORF">Cfor_00151</name>
</gene>
<dbReference type="Gene3D" id="1.20.1070.10">
    <property type="entry name" value="Rhodopsin 7-helix transmembrane proteins"/>
    <property type="match status" value="1"/>
</dbReference>
<keyword evidence="6 9" id="KW-0472">Membrane</keyword>
<comment type="similarity">
    <text evidence="2">Belongs to the G-protein coupled receptor 1 family.</text>
</comment>
<dbReference type="InParanoid" id="A0A6L2PW43"/>
<feature type="transmembrane region" description="Helical" evidence="9">
    <location>
        <begin position="141"/>
        <end position="162"/>
    </location>
</feature>
<evidence type="ECO:0000313" key="12">
    <source>
        <dbReference type="Proteomes" id="UP000502823"/>
    </source>
</evidence>
<dbReference type="PANTHER" id="PTHR45695">
    <property type="entry name" value="LEUCOKININ RECEPTOR-RELATED"/>
    <property type="match status" value="1"/>
</dbReference>
<reference evidence="12" key="1">
    <citation type="submission" date="2020-01" db="EMBL/GenBank/DDBJ databases">
        <title>Draft genome sequence of the Termite Coptotermes fromosanus.</title>
        <authorList>
            <person name="Itakura S."/>
            <person name="Yosikawa Y."/>
            <person name="Umezawa K."/>
        </authorList>
    </citation>
    <scope>NUCLEOTIDE SEQUENCE [LARGE SCALE GENOMIC DNA]</scope>
</reference>
<dbReference type="GO" id="GO:0004930">
    <property type="term" value="F:G protein-coupled receptor activity"/>
    <property type="evidence" value="ECO:0007669"/>
    <property type="project" value="UniProtKB-KW"/>
</dbReference>
<dbReference type="OrthoDB" id="10049706at2759"/>
<evidence type="ECO:0000256" key="4">
    <source>
        <dbReference type="ARBA" id="ARBA00022989"/>
    </source>
</evidence>
<keyword evidence="3 9" id="KW-0812">Transmembrane</keyword>
<feature type="transmembrane region" description="Helical" evidence="9">
    <location>
        <begin position="65"/>
        <end position="91"/>
    </location>
</feature>
<feature type="transmembrane region" description="Helical" evidence="9">
    <location>
        <begin position="103"/>
        <end position="129"/>
    </location>
</feature>
<accession>A0A6L2PW43</accession>
<dbReference type="InterPro" id="IPR000276">
    <property type="entry name" value="GPCR_Rhodpsn"/>
</dbReference>
<sequence length="235" mass="25970">MADPSTAPWNATDMRTMECDSSDYLCGNSSFERRDLSLPSDDYETNVIYMESPEEMLKPWIINPMFFNIIITHSVTFLFGLVGNAVVVVVMVGDKKSHNATNLFLVSLAVADLLLLSVCAPLETLQYFVMQWDEDAAVCKLAMFALLLSAVVSVLNLAAVTLESNTVKNRYCLHKAKCIHAKNNHTPTRTVCYFVTTKSHSPFTIKLKITGKPKLSDVTITVAPTELHVTSASAQ</sequence>
<dbReference type="InterPro" id="IPR017452">
    <property type="entry name" value="GPCR_Rhodpsn_7TM"/>
</dbReference>
<feature type="domain" description="G-protein coupled receptors family 1 profile" evidence="10">
    <location>
        <begin position="83"/>
        <end position="163"/>
    </location>
</feature>
<evidence type="ECO:0000256" key="9">
    <source>
        <dbReference type="SAM" id="Phobius"/>
    </source>
</evidence>
<evidence type="ECO:0000256" key="2">
    <source>
        <dbReference type="ARBA" id="ARBA00010663"/>
    </source>
</evidence>
<dbReference type="PANTHER" id="PTHR45695:SF9">
    <property type="entry name" value="LEUCOKININ RECEPTOR"/>
    <property type="match status" value="1"/>
</dbReference>
<name>A0A6L2PW43_COPFO</name>
<comment type="caution">
    <text evidence="11">The sequence shown here is derived from an EMBL/GenBank/DDBJ whole genome shotgun (WGS) entry which is preliminary data.</text>
</comment>
<dbReference type="Proteomes" id="UP000502823">
    <property type="component" value="Unassembled WGS sequence"/>
</dbReference>
<dbReference type="SUPFAM" id="SSF81321">
    <property type="entry name" value="Family A G protein-coupled receptor-like"/>
    <property type="match status" value="1"/>
</dbReference>
<evidence type="ECO:0000313" key="11">
    <source>
        <dbReference type="EMBL" id="GFG34838.1"/>
    </source>
</evidence>
<dbReference type="AlphaFoldDB" id="A0A6L2PW43"/>
<dbReference type="PRINTS" id="PR00237">
    <property type="entry name" value="GPCRRHODOPSN"/>
</dbReference>
<keyword evidence="7" id="KW-0675">Receptor</keyword>
<proteinExistence type="inferred from homology"/>
<protein>
    <recommendedName>
        <fullName evidence="10">G-protein coupled receptors family 1 profile domain-containing protein</fullName>
    </recommendedName>
</protein>
<dbReference type="GO" id="GO:0005886">
    <property type="term" value="C:plasma membrane"/>
    <property type="evidence" value="ECO:0007669"/>
    <property type="project" value="TreeGrafter"/>
</dbReference>
<dbReference type="EMBL" id="BLKM01008748">
    <property type="protein sequence ID" value="GFG34838.1"/>
    <property type="molecule type" value="Genomic_DNA"/>
</dbReference>
<evidence type="ECO:0000259" key="10">
    <source>
        <dbReference type="PROSITE" id="PS50262"/>
    </source>
</evidence>
<evidence type="ECO:0000256" key="1">
    <source>
        <dbReference type="ARBA" id="ARBA00004141"/>
    </source>
</evidence>
<dbReference type="Pfam" id="PF00001">
    <property type="entry name" value="7tm_1"/>
    <property type="match status" value="1"/>
</dbReference>
<evidence type="ECO:0000256" key="3">
    <source>
        <dbReference type="ARBA" id="ARBA00022692"/>
    </source>
</evidence>
<evidence type="ECO:0000256" key="8">
    <source>
        <dbReference type="ARBA" id="ARBA00023224"/>
    </source>
</evidence>
<dbReference type="PROSITE" id="PS50262">
    <property type="entry name" value="G_PROTEIN_RECEP_F1_2"/>
    <property type="match status" value="1"/>
</dbReference>
<organism evidence="11 12">
    <name type="scientific">Coptotermes formosanus</name>
    <name type="common">Formosan subterranean termite</name>
    <dbReference type="NCBI Taxonomy" id="36987"/>
    <lineage>
        <taxon>Eukaryota</taxon>
        <taxon>Metazoa</taxon>
        <taxon>Ecdysozoa</taxon>
        <taxon>Arthropoda</taxon>
        <taxon>Hexapoda</taxon>
        <taxon>Insecta</taxon>
        <taxon>Pterygota</taxon>
        <taxon>Neoptera</taxon>
        <taxon>Polyneoptera</taxon>
        <taxon>Dictyoptera</taxon>
        <taxon>Blattodea</taxon>
        <taxon>Blattoidea</taxon>
        <taxon>Termitoidae</taxon>
        <taxon>Rhinotermitidae</taxon>
        <taxon>Coptotermes</taxon>
    </lineage>
</organism>
<keyword evidence="8" id="KW-0807">Transducer</keyword>
<keyword evidence="4 9" id="KW-1133">Transmembrane helix</keyword>
<evidence type="ECO:0000256" key="7">
    <source>
        <dbReference type="ARBA" id="ARBA00023170"/>
    </source>
</evidence>
<keyword evidence="12" id="KW-1185">Reference proteome</keyword>
<keyword evidence="5" id="KW-0297">G-protein coupled receptor</keyword>
<evidence type="ECO:0000256" key="5">
    <source>
        <dbReference type="ARBA" id="ARBA00023040"/>
    </source>
</evidence>